<protein>
    <submittedName>
        <fullName evidence="2">Uncharacterized protein</fullName>
    </submittedName>
</protein>
<keyword evidence="1" id="KW-0812">Transmembrane</keyword>
<sequence length="62" mass="7260">MDLDSRTRNTKLKHKTFMRLIKATSVSGYVRTFLLQLVWFFSRLDDEQQPLAVQVITFAAII</sequence>
<keyword evidence="1" id="KW-1133">Transmembrane helix</keyword>
<dbReference type="VEuPathDB" id="VectorBase:GPPI039714"/>
<reference evidence="3" key="1">
    <citation type="submission" date="2015-01" db="EMBL/GenBank/DDBJ databases">
        <authorList>
            <person name="Aksoy S."/>
            <person name="Warren W."/>
            <person name="Wilson R.K."/>
        </authorList>
    </citation>
    <scope>NUCLEOTIDE SEQUENCE [LARGE SCALE GENOMIC DNA]</scope>
    <source>
        <strain evidence="3">IAEA</strain>
    </source>
</reference>
<evidence type="ECO:0000256" key="1">
    <source>
        <dbReference type="SAM" id="Phobius"/>
    </source>
</evidence>
<organism evidence="2 3">
    <name type="scientific">Glossina palpalis gambiensis</name>
    <dbReference type="NCBI Taxonomy" id="67801"/>
    <lineage>
        <taxon>Eukaryota</taxon>
        <taxon>Metazoa</taxon>
        <taxon>Ecdysozoa</taxon>
        <taxon>Arthropoda</taxon>
        <taxon>Hexapoda</taxon>
        <taxon>Insecta</taxon>
        <taxon>Pterygota</taxon>
        <taxon>Neoptera</taxon>
        <taxon>Endopterygota</taxon>
        <taxon>Diptera</taxon>
        <taxon>Brachycera</taxon>
        <taxon>Muscomorpha</taxon>
        <taxon>Hippoboscoidea</taxon>
        <taxon>Glossinidae</taxon>
        <taxon>Glossina</taxon>
    </lineage>
</organism>
<dbReference type="AlphaFoldDB" id="A0A1B0BT43"/>
<dbReference type="Proteomes" id="UP000092460">
    <property type="component" value="Unassembled WGS sequence"/>
</dbReference>
<evidence type="ECO:0000313" key="2">
    <source>
        <dbReference type="EnsemblMetazoa" id="GPPI039714-PA"/>
    </source>
</evidence>
<name>A0A1B0BT43_9MUSC</name>
<dbReference type="EMBL" id="JXJN01019990">
    <property type="status" value="NOT_ANNOTATED_CDS"/>
    <property type="molecule type" value="Genomic_DNA"/>
</dbReference>
<evidence type="ECO:0000313" key="3">
    <source>
        <dbReference type="Proteomes" id="UP000092460"/>
    </source>
</evidence>
<keyword evidence="1" id="KW-0472">Membrane</keyword>
<proteinExistence type="predicted"/>
<dbReference type="EnsemblMetazoa" id="GPPI039714-RA">
    <property type="protein sequence ID" value="GPPI039714-PA"/>
    <property type="gene ID" value="GPPI039714"/>
</dbReference>
<reference evidence="2" key="2">
    <citation type="submission" date="2020-05" db="UniProtKB">
        <authorList>
            <consortium name="EnsemblMetazoa"/>
        </authorList>
    </citation>
    <scope>IDENTIFICATION</scope>
    <source>
        <strain evidence="2">IAEA</strain>
    </source>
</reference>
<keyword evidence="3" id="KW-1185">Reference proteome</keyword>
<feature type="transmembrane region" description="Helical" evidence="1">
    <location>
        <begin position="20"/>
        <end position="41"/>
    </location>
</feature>
<accession>A0A1B0BT43</accession>